<dbReference type="SUPFAM" id="SSF47912">
    <property type="entry name" value="Wiscott-Aldrich syndrome protein, WASP, C-terminal domain"/>
    <property type="match status" value="2"/>
</dbReference>
<accession>A0A9W2XV19</accession>
<organism evidence="6 7">
    <name type="scientific">Betta splendens</name>
    <name type="common">Siamese fighting fish</name>
    <dbReference type="NCBI Taxonomy" id="158456"/>
    <lineage>
        <taxon>Eukaryota</taxon>
        <taxon>Metazoa</taxon>
        <taxon>Chordata</taxon>
        <taxon>Craniata</taxon>
        <taxon>Vertebrata</taxon>
        <taxon>Euteleostomi</taxon>
        <taxon>Actinopterygii</taxon>
        <taxon>Neopterygii</taxon>
        <taxon>Teleostei</taxon>
        <taxon>Neoteleostei</taxon>
        <taxon>Acanthomorphata</taxon>
        <taxon>Anabantaria</taxon>
        <taxon>Anabantiformes</taxon>
        <taxon>Anabantoidei</taxon>
        <taxon>Osphronemidae</taxon>
        <taxon>Betta</taxon>
    </lineage>
</organism>
<sequence length="384" mass="42483">MNTGKSTLLSQVKEGTQLKVAQENLPVSNTRSPSNDYAYQSGPTLLEAKGDIKSPQINDSQVNNTVYSTSPKRETEGSRRQWQGGTTSNVRLPGNVELGARNPGFDQINRELKNRFDMTSTSEAHLKENETSKPISDFKQKKVVEAVKEELQRQDPTLLKATGNIKSPQINDSQVNNTVYSTSPKRETEGSRRQCQGGTTSNVRFPGNVELGARNPGFDQINRELKNRFGINSTSEAHLKENETSKPISDFKQKKLVEAVKEELQRQGPSVPPLPLLRQRSLLRPSSSSVPSKCGAPPAHLPPPVPPHTAPLIQAYGMNTGKSTLLSQVREGTQLKVAQENLPVSNTRSRLSNNYAYQSGWFVIVIIVFFIYFLLYLLPISAGK</sequence>
<dbReference type="AlphaFoldDB" id="A0A9W2XV19"/>
<feature type="compositionally biased region" description="Polar residues" evidence="4">
    <location>
        <begin position="55"/>
        <end position="70"/>
    </location>
</feature>
<feature type="compositionally biased region" description="Polar residues" evidence="4">
    <location>
        <begin position="164"/>
        <end position="183"/>
    </location>
</feature>
<evidence type="ECO:0000313" key="6">
    <source>
        <dbReference type="Proteomes" id="UP000515150"/>
    </source>
</evidence>
<keyword evidence="3" id="KW-0206">Cytoskeleton</keyword>
<feature type="compositionally biased region" description="Polar residues" evidence="4">
    <location>
        <begin position="193"/>
        <end position="203"/>
    </location>
</feature>
<comment type="subcellular location">
    <subcellularLocation>
        <location evidence="1">Cytoplasm</location>
        <location evidence="1">Cytoskeleton</location>
    </subcellularLocation>
</comment>
<protein>
    <submittedName>
        <fullName evidence="7">Uncharacterized protein LOC129604203</fullName>
    </submittedName>
</protein>
<feature type="compositionally biased region" description="Polar residues" evidence="4">
    <location>
        <begin position="80"/>
        <end position="90"/>
    </location>
</feature>
<dbReference type="OrthoDB" id="8963340at2759"/>
<evidence type="ECO:0000256" key="1">
    <source>
        <dbReference type="ARBA" id="ARBA00004245"/>
    </source>
</evidence>
<keyword evidence="5" id="KW-1133">Transmembrane helix</keyword>
<reference evidence="7" key="1">
    <citation type="submission" date="2025-08" db="UniProtKB">
        <authorList>
            <consortium name="RefSeq"/>
        </authorList>
    </citation>
    <scope>IDENTIFICATION</scope>
</reference>
<dbReference type="RefSeq" id="XP_055365439.1">
    <property type="nucleotide sequence ID" value="XM_055509464.1"/>
</dbReference>
<feature type="compositionally biased region" description="Polar residues" evidence="4">
    <location>
        <begin position="25"/>
        <end position="37"/>
    </location>
</feature>
<keyword evidence="5" id="KW-0812">Transmembrane</keyword>
<dbReference type="InterPro" id="IPR011026">
    <property type="entry name" value="WAS_C"/>
</dbReference>
<keyword evidence="2" id="KW-0963">Cytoplasm</keyword>
<keyword evidence="5" id="KW-0472">Membrane</keyword>
<dbReference type="GeneID" id="129604203"/>
<feature type="region of interest" description="Disordered" evidence="4">
    <location>
        <begin position="1"/>
        <end position="37"/>
    </location>
</feature>
<evidence type="ECO:0000256" key="3">
    <source>
        <dbReference type="ARBA" id="ARBA00023212"/>
    </source>
</evidence>
<feature type="region of interest" description="Disordered" evidence="4">
    <location>
        <begin position="160"/>
        <end position="205"/>
    </location>
</feature>
<proteinExistence type="predicted"/>
<gene>
    <name evidence="7" type="primary">LOC129604203</name>
</gene>
<feature type="compositionally biased region" description="Polar residues" evidence="4">
    <location>
        <begin position="1"/>
        <end position="14"/>
    </location>
</feature>
<evidence type="ECO:0000256" key="5">
    <source>
        <dbReference type="SAM" id="Phobius"/>
    </source>
</evidence>
<dbReference type="GO" id="GO:0007015">
    <property type="term" value="P:actin filament organization"/>
    <property type="evidence" value="ECO:0007669"/>
    <property type="project" value="InterPro"/>
</dbReference>
<evidence type="ECO:0000256" key="2">
    <source>
        <dbReference type="ARBA" id="ARBA00022490"/>
    </source>
</evidence>
<dbReference type="Proteomes" id="UP000515150">
    <property type="component" value="Chromosome 1"/>
</dbReference>
<dbReference type="KEGG" id="bspl:129604203"/>
<dbReference type="GO" id="GO:0005856">
    <property type="term" value="C:cytoskeleton"/>
    <property type="evidence" value="ECO:0007669"/>
    <property type="project" value="UniProtKB-SubCell"/>
</dbReference>
<feature type="region of interest" description="Disordered" evidence="4">
    <location>
        <begin position="55"/>
        <end position="91"/>
    </location>
</feature>
<keyword evidence="6" id="KW-1185">Reference proteome</keyword>
<evidence type="ECO:0000256" key="4">
    <source>
        <dbReference type="SAM" id="MobiDB-lite"/>
    </source>
</evidence>
<name>A0A9W2XV19_BETSP</name>
<evidence type="ECO:0000313" key="7">
    <source>
        <dbReference type="RefSeq" id="XP_055365439.1"/>
    </source>
</evidence>
<feature type="transmembrane region" description="Helical" evidence="5">
    <location>
        <begin position="355"/>
        <end position="378"/>
    </location>
</feature>